<keyword evidence="2" id="KW-0472">Membrane</keyword>
<accession>A0ABT1KWL7</accession>
<comment type="caution">
    <text evidence="3">The sequence shown here is derived from an EMBL/GenBank/DDBJ whole genome shotgun (WGS) entry which is preliminary data.</text>
</comment>
<evidence type="ECO:0000313" key="4">
    <source>
        <dbReference type="Proteomes" id="UP001204524"/>
    </source>
</evidence>
<feature type="region of interest" description="Disordered" evidence="1">
    <location>
        <begin position="71"/>
        <end position="126"/>
    </location>
</feature>
<dbReference type="RefSeq" id="WP_254181363.1">
    <property type="nucleotide sequence ID" value="NZ_JANARS010000004.1"/>
</dbReference>
<sequence length="470" mass="50651">MTTTPERESDIERRLRAALSARADLVQPERLAPLAPVVPLRPRWRSPWVVLATAAVMLLVLGVVLQGLGRDPRSDDVAPSPDGPRVELPDDVGRGWEPTTLSRTPRLDLDGDGTDEKVTFRGEPTEGYDGRLRIETTLSSTGEEAYGIAEVGTTLDSNALDPIDADGDGDQELVLYFDDASAVAGGGHPLVFDLRDGLLVQAVPQDPDLLRRGQVPVPGSRTEHYEMVRIHDYWFEDGTLWSSRSVNAYAAGNMTLLRPETVVVDAWTWTLDDAGVLQPDDAGCLRVGLESTQPCGDDTADELPYVSPVADDTFGAGGSAVFDVGYRFTARLEAGDPATLVIEGEDGRTLRHPLDVTDPRVSTTQPTSVMSDGASFYVTSAADPSYAQVLVQDGDVLRALRPTGEVELADDDTTRTWLTSNGALVTAVAGDGGTWRTWLWQMVSGTEMAALPSATVCFDDPEDPATVRRC</sequence>
<protein>
    <recommendedName>
        <fullName evidence="5">VCBS repeat-containing protein</fullName>
    </recommendedName>
</protein>
<name>A0ABT1KWL7_9ACTN</name>
<keyword evidence="2" id="KW-1133">Transmembrane helix</keyword>
<feature type="transmembrane region" description="Helical" evidence="2">
    <location>
        <begin position="48"/>
        <end position="69"/>
    </location>
</feature>
<evidence type="ECO:0000313" key="3">
    <source>
        <dbReference type="EMBL" id="MCP3422155.1"/>
    </source>
</evidence>
<organism evidence="3 4">
    <name type="scientific">Nocardioides pinisoli</name>
    <dbReference type="NCBI Taxonomy" id="2950279"/>
    <lineage>
        <taxon>Bacteria</taxon>
        <taxon>Bacillati</taxon>
        <taxon>Actinomycetota</taxon>
        <taxon>Actinomycetes</taxon>
        <taxon>Propionibacteriales</taxon>
        <taxon>Nocardioidaceae</taxon>
        <taxon>Nocardioides</taxon>
    </lineage>
</organism>
<gene>
    <name evidence="3" type="ORF">NCI01_10140</name>
</gene>
<feature type="compositionally biased region" description="Basic and acidic residues" evidence="1">
    <location>
        <begin position="105"/>
        <end position="126"/>
    </location>
</feature>
<reference evidence="3 4" key="1">
    <citation type="submission" date="2022-06" db="EMBL/GenBank/DDBJ databases">
        <authorList>
            <person name="So Y."/>
        </authorList>
    </citation>
    <scope>NUCLEOTIDE SEQUENCE [LARGE SCALE GENOMIC DNA]</scope>
    <source>
        <strain evidence="3 4">STR3</strain>
    </source>
</reference>
<evidence type="ECO:0000256" key="1">
    <source>
        <dbReference type="SAM" id="MobiDB-lite"/>
    </source>
</evidence>
<dbReference type="EMBL" id="JANARS010000004">
    <property type="protein sequence ID" value="MCP3422155.1"/>
    <property type="molecule type" value="Genomic_DNA"/>
</dbReference>
<evidence type="ECO:0000256" key="2">
    <source>
        <dbReference type="SAM" id="Phobius"/>
    </source>
</evidence>
<evidence type="ECO:0008006" key="5">
    <source>
        <dbReference type="Google" id="ProtNLM"/>
    </source>
</evidence>
<dbReference type="Proteomes" id="UP001204524">
    <property type="component" value="Unassembled WGS sequence"/>
</dbReference>
<keyword evidence="2" id="KW-0812">Transmembrane</keyword>
<feature type="compositionally biased region" description="Basic and acidic residues" evidence="1">
    <location>
        <begin position="84"/>
        <end position="94"/>
    </location>
</feature>
<keyword evidence="4" id="KW-1185">Reference proteome</keyword>
<proteinExistence type="predicted"/>